<proteinExistence type="predicted"/>
<dbReference type="EMBL" id="HACM01006063">
    <property type="protein sequence ID" value="CRZ06505.1"/>
    <property type="molecule type" value="Transcribed_RNA"/>
</dbReference>
<dbReference type="AlphaFoldDB" id="A0A0H5QX36"/>
<sequence>MTIIEKLIAKNLINSQRTICSQKSLESSLSVLKESVKASHSTYASLSTYKGGQNCLLLIGKSSRANQTINSQEITKSKLTTKHYLVASSPIGQMETGFKRAIRL</sequence>
<dbReference type="EMBL" id="HACM01006062">
    <property type="protein sequence ID" value="CRZ06504.1"/>
    <property type="molecule type" value="Transcribed_RNA"/>
</dbReference>
<dbReference type="EMBL" id="HACM01006064">
    <property type="protein sequence ID" value="CRZ06506.1"/>
    <property type="molecule type" value="Transcribed_RNA"/>
</dbReference>
<accession>A0A0H5QX36</accession>
<organism evidence="1">
    <name type="scientific">Spongospora subterranea</name>
    <dbReference type="NCBI Taxonomy" id="70186"/>
    <lineage>
        <taxon>Eukaryota</taxon>
        <taxon>Sar</taxon>
        <taxon>Rhizaria</taxon>
        <taxon>Endomyxa</taxon>
        <taxon>Phytomyxea</taxon>
        <taxon>Plasmodiophorida</taxon>
        <taxon>Plasmodiophoridae</taxon>
        <taxon>Spongospora</taxon>
    </lineage>
</organism>
<dbReference type="EMBL" id="HACM01006066">
    <property type="protein sequence ID" value="CRZ06508.1"/>
    <property type="molecule type" value="Transcribed_RNA"/>
</dbReference>
<dbReference type="EMBL" id="HACM01006068">
    <property type="protein sequence ID" value="CRZ06510.1"/>
    <property type="molecule type" value="Transcribed_RNA"/>
</dbReference>
<dbReference type="EMBL" id="HACM01006067">
    <property type="protein sequence ID" value="CRZ06509.1"/>
    <property type="molecule type" value="Transcribed_RNA"/>
</dbReference>
<reference evidence="1" key="1">
    <citation type="submission" date="2015-04" db="EMBL/GenBank/DDBJ databases">
        <title>The genome sequence of the plant pathogenic Rhizarian Plasmodiophora brassicae reveals insights in its biotrophic life cycle and the origin of chitin synthesis.</title>
        <authorList>
            <person name="Schwelm A."/>
            <person name="Fogelqvist J."/>
            <person name="Knaust A."/>
            <person name="Julke S."/>
            <person name="Lilja T."/>
            <person name="Dhandapani V."/>
            <person name="Bonilla-Rosso G."/>
            <person name="Karlsson M."/>
            <person name="Shevchenko A."/>
            <person name="Choi S.R."/>
            <person name="Kim H.G."/>
            <person name="Park J.Y."/>
            <person name="Lim Y.P."/>
            <person name="Ludwig-Muller J."/>
            <person name="Dixelius C."/>
        </authorList>
    </citation>
    <scope>NUCLEOTIDE SEQUENCE</scope>
    <source>
        <tissue evidence="1">Potato root galls</tissue>
    </source>
</reference>
<protein>
    <submittedName>
        <fullName evidence="1">Uncharacterized protein</fullName>
    </submittedName>
</protein>
<name>A0A0H5QX36_9EUKA</name>
<dbReference type="EMBL" id="HACM01006061">
    <property type="protein sequence ID" value="CRZ06503.1"/>
    <property type="molecule type" value="Transcribed_RNA"/>
</dbReference>
<dbReference type="EMBL" id="HACM01006065">
    <property type="protein sequence ID" value="CRZ06507.1"/>
    <property type="molecule type" value="Transcribed_RNA"/>
</dbReference>
<evidence type="ECO:0000313" key="1">
    <source>
        <dbReference type="EMBL" id="CRZ06505.1"/>
    </source>
</evidence>